<comment type="pathway">
    <text evidence="2 15">Cofactor biosynthesis; FAD biosynthesis; FAD from FMN: step 1/1.</text>
</comment>
<dbReference type="SUPFAM" id="SSF82114">
    <property type="entry name" value="Riboflavin kinase-like"/>
    <property type="match status" value="1"/>
</dbReference>
<dbReference type="SUPFAM" id="SSF52374">
    <property type="entry name" value="Nucleotidylyl transferase"/>
    <property type="match status" value="1"/>
</dbReference>
<dbReference type="AlphaFoldDB" id="A0A6L7A7P5"/>
<comment type="catalytic activity">
    <reaction evidence="13 15">
        <text>riboflavin + ATP = FMN + ADP + H(+)</text>
        <dbReference type="Rhea" id="RHEA:14357"/>
        <dbReference type="ChEBI" id="CHEBI:15378"/>
        <dbReference type="ChEBI" id="CHEBI:30616"/>
        <dbReference type="ChEBI" id="CHEBI:57986"/>
        <dbReference type="ChEBI" id="CHEBI:58210"/>
        <dbReference type="ChEBI" id="CHEBI:456216"/>
        <dbReference type="EC" id="2.7.1.26"/>
    </reaction>
</comment>
<keyword evidence="4 15" id="KW-0285">Flavoprotein</keyword>
<evidence type="ECO:0000256" key="11">
    <source>
        <dbReference type="ARBA" id="ARBA00022840"/>
    </source>
</evidence>
<dbReference type="Gene3D" id="2.40.30.30">
    <property type="entry name" value="Riboflavin kinase-like"/>
    <property type="match status" value="1"/>
</dbReference>
<evidence type="ECO:0000256" key="9">
    <source>
        <dbReference type="ARBA" id="ARBA00022777"/>
    </source>
</evidence>
<dbReference type="GO" id="GO:0008531">
    <property type="term" value="F:riboflavin kinase activity"/>
    <property type="evidence" value="ECO:0007669"/>
    <property type="project" value="UniProtKB-UniRule"/>
</dbReference>
<dbReference type="CDD" id="cd02064">
    <property type="entry name" value="FAD_synthetase_N"/>
    <property type="match status" value="1"/>
</dbReference>
<dbReference type="EMBL" id="WSZI01000013">
    <property type="protein sequence ID" value="MWN21375.1"/>
    <property type="molecule type" value="Genomic_DNA"/>
</dbReference>
<dbReference type="EC" id="2.7.1.26" evidence="15"/>
<protein>
    <recommendedName>
        <fullName evidence="15">Riboflavin biosynthesis protein</fullName>
    </recommendedName>
    <domain>
        <recommendedName>
            <fullName evidence="15">Riboflavin kinase</fullName>
            <ecNumber evidence="15">2.7.1.26</ecNumber>
        </recommendedName>
        <alternativeName>
            <fullName evidence="15">Flavokinase</fullName>
        </alternativeName>
    </domain>
    <domain>
        <recommendedName>
            <fullName evidence="15">FMN adenylyltransferase</fullName>
            <ecNumber evidence="15">2.7.7.2</ecNumber>
        </recommendedName>
        <alternativeName>
            <fullName evidence="15">FAD pyrophosphorylase</fullName>
        </alternativeName>
        <alternativeName>
            <fullName evidence="15">FAD synthase</fullName>
        </alternativeName>
    </domain>
</protein>
<gene>
    <name evidence="17" type="primary">ribF</name>
    <name evidence="17" type="ORF">GQS40_06775</name>
</gene>
<dbReference type="PANTHER" id="PTHR22749:SF6">
    <property type="entry name" value="RIBOFLAVIN KINASE"/>
    <property type="match status" value="1"/>
</dbReference>
<dbReference type="UniPathway" id="UPA00276">
    <property type="reaction ID" value="UER00406"/>
</dbReference>
<dbReference type="GO" id="GO:0005524">
    <property type="term" value="F:ATP binding"/>
    <property type="evidence" value="ECO:0007669"/>
    <property type="project" value="UniProtKB-UniRule"/>
</dbReference>
<dbReference type="FunFam" id="3.40.50.620:FF:000021">
    <property type="entry name" value="Riboflavin biosynthesis protein"/>
    <property type="match status" value="1"/>
</dbReference>
<comment type="catalytic activity">
    <reaction evidence="14 15">
        <text>FMN + ATP + H(+) = FAD + diphosphate</text>
        <dbReference type="Rhea" id="RHEA:17237"/>
        <dbReference type="ChEBI" id="CHEBI:15378"/>
        <dbReference type="ChEBI" id="CHEBI:30616"/>
        <dbReference type="ChEBI" id="CHEBI:33019"/>
        <dbReference type="ChEBI" id="CHEBI:57692"/>
        <dbReference type="ChEBI" id="CHEBI:58210"/>
        <dbReference type="EC" id="2.7.7.2"/>
    </reaction>
</comment>
<keyword evidence="5 15" id="KW-0288">FMN</keyword>
<evidence type="ECO:0000256" key="8">
    <source>
        <dbReference type="ARBA" id="ARBA00022741"/>
    </source>
</evidence>
<evidence type="ECO:0000256" key="10">
    <source>
        <dbReference type="ARBA" id="ARBA00022827"/>
    </source>
</evidence>
<evidence type="ECO:0000256" key="13">
    <source>
        <dbReference type="ARBA" id="ARBA00047880"/>
    </source>
</evidence>
<dbReference type="Pfam" id="PF01687">
    <property type="entry name" value="Flavokinase"/>
    <property type="match status" value="1"/>
</dbReference>
<evidence type="ECO:0000313" key="17">
    <source>
        <dbReference type="EMBL" id="MWN21375.1"/>
    </source>
</evidence>
<dbReference type="PIRSF" id="PIRSF004491">
    <property type="entry name" value="FAD_Synth"/>
    <property type="match status" value="1"/>
</dbReference>
<evidence type="ECO:0000256" key="1">
    <source>
        <dbReference type="ARBA" id="ARBA00002121"/>
    </source>
</evidence>
<keyword evidence="6 15" id="KW-0808">Transferase</keyword>
<evidence type="ECO:0000256" key="14">
    <source>
        <dbReference type="ARBA" id="ARBA00049494"/>
    </source>
</evidence>
<dbReference type="PANTHER" id="PTHR22749">
    <property type="entry name" value="RIBOFLAVIN KINASE/FMN ADENYLYLTRANSFERASE"/>
    <property type="match status" value="1"/>
</dbReference>
<evidence type="ECO:0000256" key="3">
    <source>
        <dbReference type="ARBA" id="ARBA00005201"/>
    </source>
</evidence>
<evidence type="ECO:0000259" key="16">
    <source>
        <dbReference type="SMART" id="SM00904"/>
    </source>
</evidence>
<evidence type="ECO:0000256" key="5">
    <source>
        <dbReference type="ARBA" id="ARBA00022643"/>
    </source>
</evidence>
<sequence>MIETVPLHYPIQNFEPSQPQVVTMGFFDGVHLGHQAVIQAAKAEADRLGVPLAVLTYDPHPIVVFKTLTQPLHYLTPLDQKVALFEALGVDRVYVMRFTSQLAQLAPQQFVDEVLLPLQPTTVVAGFDHLYGGDQQTANMQVLDQYAANRFDVITVPPFEEAHQKVGSSAIRRALDAGDMQTVNHQLGRVYQTTGTVVHGEARGRELGFPTANIQTPELEWLPGIGVYVVGIEIAGQWYQGMASIGRNVTFGDARPITVEINILDFKQQIYGEAVTVAWHHYLRGEVKFTSVPDLITQLQHDEQATRQYFKALNKR</sequence>
<organism evidence="17 18">
    <name type="scientific">Leuconostoc lactis</name>
    <dbReference type="NCBI Taxonomy" id="1246"/>
    <lineage>
        <taxon>Bacteria</taxon>
        <taxon>Bacillati</taxon>
        <taxon>Bacillota</taxon>
        <taxon>Bacilli</taxon>
        <taxon>Lactobacillales</taxon>
        <taxon>Lactobacillaceae</taxon>
        <taxon>Leuconostoc</taxon>
    </lineage>
</organism>
<keyword evidence="11 15" id="KW-0067">ATP-binding</keyword>
<dbReference type="InterPro" id="IPR023465">
    <property type="entry name" value="Riboflavin_kinase_dom_sf"/>
</dbReference>
<dbReference type="GO" id="GO:0006747">
    <property type="term" value="P:FAD biosynthetic process"/>
    <property type="evidence" value="ECO:0007669"/>
    <property type="project" value="UniProtKB-UniRule"/>
</dbReference>
<dbReference type="Pfam" id="PF06574">
    <property type="entry name" value="FAD_syn"/>
    <property type="match status" value="1"/>
</dbReference>
<keyword evidence="9 15" id="KW-0418">Kinase</keyword>
<dbReference type="InterPro" id="IPR002606">
    <property type="entry name" value="Riboflavin_kinase_bac"/>
</dbReference>
<keyword evidence="8 15" id="KW-0547">Nucleotide-binding</keyword>
<evidence type="ECO:0000256" key="15">
    <source>
        <dbReference type="PIRNR" id="PIRNR004491"/>
    </source>
</evidence>
<dbReference type="EC" id="2.7.7.2" evidence="15"/>
<dbReference type="Gene3D" id="3.40.50.620">
    <property type="entry name" value="HUPs"/>
    <property type="match status" value="1"/>
</dbReference>
<dbReference type="FunFam" id="2.40.30.30:FF:000003">
    <property type="entry name" value="Riboflavin biosynthesis protein"/>
    <property type="match status" value="1"/>
</dbReference>
<evidence type="ECO:0000256" key="4">
    <source>
        <dbReference type="ARBA" id="ARBA00022630"/>
    </source>
</evidence>
<evidence type="ECO:0000256" key="12">
    <source>
        <dbReference type="ARBA" id="ARBA00023268"/>
    </source>
</evidence>
<accession>A0A6L7A7P5</accession>
<dbReference type="GO" id="GO:0003919">
    <property type="term" value="F:FMN adenylyltransferase activity"/>
    <property type="evidence" value="ECO:0007669"/>
    <property type="project" value="UniProtKB-UniRule"/>
</dbReference>
<dbReference type="NCBIfam" id="TIGR00083">
    <property type="entry name" value="ribF"/>
    <property type="match status" value="1"/>
</dbReference>
<name>A0A6L7A7P5_LEULA</name>
<dbReference type="RefSeq" id="WP_216802315.1">
    <property type="nucleotide sequence ID" value="NZ_DAMAHY010000072.1"/>
</dbReference>
<keyword evidence="10 15" id="KW-0274">FAD</keyword>
<evidence type="ECO:0000256" key="6">
    <source>
        <dbReference type="ARBA" id="ARBA00022679"/>
    </source>
</evidence>
<comment type="caution">
    <text evidence="17">The sequence shown here is derived from an EMBL/GenBank/DDBJ whole genome shotgun (WGS) entry which is preliminary data.</text>
</comment>
<comment type="pathway">
    <text evidence="3 15">Cofactor biosynthesis; FMN biosynthesis; FMN from riboflavin (ATP route): step 1/1.</text>
</comment>
<keyword evidence="7 15" id="KW-0548">Nucleotidyltransferase</keyword>
<dbReference type="InterPro" id="IPR015864">
    <property type="entry name" value="FAD_synthase"/>
</dbReference>
<dbReference type="GO" id="GO:0009231">
    <property type="term" value="P:riboflavin biosynthetic process"/>
    <property type="evidence" value="ECO:0007669"/>
    <property type="project" value="InterPro"/>
</dbReference>
<evidence type="ECO:0000313" key="18">
    <source>
        <dbReference type="Proteomes" id="UP000478636"/>
    </source>
</evidence>
<evidence type="ECO:0000256" key="7">
    <source>
        <dbReference type="ARBA" id="ARBA00022695"/>
    </source>
</evidence>
<keyword evidence="12" id="KW-0511">Multifunctional enzyme</keyword>
<dbReference type="GO" id="GO:0009398">
    <property type="term" value="P:FMN biosynthetic process"/>
    <property type="evidence" value="ECO:0007669"/>
    <property type="project" value="UniProtKB-UniRule"/>
</dbReference>
<evidence type="ECO:0000256" key="2">
    <source>
        <dbReference type="ARBA" id="ARBA00004726"/>
    </source>
</evidence>
<dbReference type="InterPro" id="IPR015865">
    <property type="entry name" value="Riboflavin_kinase_bac/euk"/>
</dbReference>
<proteinExistence type="inferred from homology"/>
<dbReference type="InterPro" id="IPR014729">
    <property type="entry name" value="Rossmann-like_a/b/a_fold"/>
</dbReference>
<reference evidence="17 18" key="1">
    <citation type="submission" date="2019-12" db="EMBL/GenBank/DDBJ databases">
        <title>Complete genome sequence of Leuconostoc lactis strain AVN1 provides insights into metabolic potential.</title>
        <authorList>
            <person name="Besrour N."/>
            <person name="Najjari A."/>
            <person name="Fhoula I."/>
            <person name="Jaballah S."/>
            <person name="Klibi N."/>
            <person name="Ouzari H.I."/>
        </authorList>
    </citation>
    <scope>NUCLEOTIDE SEQUENCE [LARGE SCALE GENOMIC DNA]</scope>
    <source>
        <strain evidence="17 18">AVN1</strain>
    </source>
</reference>
<comment type="similarity">
    <text evidence="15">Belongs to the ribF family.</text>
</comment>
<comment type="function">
    <text evidence="1">Catalyzes the phosphorylation of riboflavin to FMN followed by the adenylation of FMN to FAD.</text>
</comment>
<feature type="domain" description="Riboflavin kinase" evidence="16">
    <location>
        <begin position="186"/>
        <end position="311"/>
    </location>
</feature>
<dbReference type="Proteomes" id="UP000478636">
    <property type="component" value="Unassembled WGS sequence"/>
</dbReference>
<dbReference type="SMART" id="SM00904">
    <property type="entry name" value="Flavokinase"/>
    <property type="match status" value="1"/>
</dbReference>
<dbReference type="UniPathway" id="UPA00277">
    <property type="reaction ID" value="UER00407"/>
</dbReference>
<dbReference type="InterPro" id="IPR023468">
    <property type="entry name" value="Riboflavin_kinase"/>
</dbReference>